<accession>A0ACC1PDL0</accession>
<proteinExistence type="predicted"/>
<evidence type="ECO:0000313" key="1">
    <source>
        <dbReference type="EMBL" id="KAJ2989929.1"/>
    </source>
</evidence>
<sequence>MSLHDADKLLVEVLGTFVLLTYLTDGTARVVLQAVGLDIPLLDFTDRSFQGFLNLLSACSYRITKLEVRIFRITVKRRFLKDARMRTFLTAFPSPPPPPHDTGQLEAG</sequence>
<name>A0ACC1PDL0_9APHY</name>
<comment type="caution">
    <text evidence="1">The sequence shown here is derived from an EMBL/GenBank/DDBJ whole genome shotgun (WGS) entry which is preliminary data.</text>
</comment>
<protein>
    <submittedName>
        <fullName evidence="1">Uncharacterized protein</fullName>
    </submittedName>
</protein>
<organism evidence="1 2">
    <name type="scientific">Trametes sanguinea</name>
    <dbReference type="NCBI Taxonomy" id="158606"/>
    <lineage>
        <taxon>Eukaryota</taxon>
        <taxon>Fungi</taxon>
        <taxon>Dikarya</taxon>
        <taxon>Basidiomycota</taxon>
        <taxon>Agaricomycotina</taxon>
        <taxon>Agaricomycetes</taxon>
        <taxon>Polyporales</taxon>
        <taxon>Polyporaceae</taxon>
        <taxon>Trametes</taxon>
    </lineage>
</organism>
<dbReference type="Proteomes" id="UP001144978">
    <property type="component" value="Unassembled WGS sequence"/>
</dbReference>
<dbReference type="EMBL" id="JANSHE010002712">
    <property type="protein sequence ID" value="KAJ2989929.1"/>
    <property type="molecule type" value="Genomic_DNA"/>
</dbReference>
<evidence type="ECO:0000313" key="2">
    <source>
        <dbReference type="Proteomes" id="UP001144978"/>
    </source>
</evidence>
<keyword evidence="2" id="KW-1185">Reference proteome</keyword>
<reference evidence="1" key="1">
    <citation type="submission" date="2022-08" db="EMBL/GenBank/DDBJ databases">
        <title>Genome Sequence of Pycnoporus sanguineus.</title>
        <authorList>
            <person name="Buettner E."/>
        </authorList>
    </citation>
    <scope>NUCLEOTIDE SEQUENCE</scope>
    <source>
        <strain evidence="1">CG-C14</strain>
    </source>
</reference>
<gene>
    <name evidence="1" type="ORF">NUW54_g8634</name>
</gene>